<dbReference type="GO" id="GO:0003677">
    <property type="term" value="F:DNA binding"/>
    <property type="evidence" value="ECO:0007669"/>
    <property type="project" value="UniProtKB-KW"/>
</dbReference>
<evidence type="ECO:0000259" key="8">
    <source>
        <dbReference type="PROSITE" id="PS51519"/>
    </source>
</evidence>
<keyword evidence="10" id="KW-1185">Reference proteome</keyword>
<dbReference type="Proteomes" id="UP001465755">
    <property type="component" value="Unassembled WGS sequence"/>
</dbReference>
<keyword evidence="6" id="KW-0539">Nucleus</keyword>
<dbReference type="PANTHER" id="PTHR46373:SF2">
    <property type="entry name" value="RWP-RK DOMAIN-CONTAINING PROTEIN"/>
    <property type="match status" value="1"/>
</dbReference>
<evidence type="ECO:0000256" key="1">
    <source>
        <dbReference type="ARBA" id="ARBA00004049"/>
    </source>
</evidence>
<evidence type="ECO:0000256" key="3">
    <source>
        <dbReference type="ARBA" id="ARBA00023054"/>
    </source>
</evidence>
<gene>
    <name evidence="9" type="ORF">WJX73_009279</name>
</gene>
<dbReference type="GO" id="GO:0003700">
    <property type="term" value="F:DNA-binding transcription factor activity"/>
    <property type="evidence" value="ECO:0007669"/>
    <property type="project" value="InterPro"/>
</dbReference>
<feature type="region of interest" description="Disordered" evidence="7">
    <location>
        <begin position="170"/>
        <end position="244"/>
    </location>
</feature>
<comment type="function">
    <text evidence="1">Putative transcription factor.</text>
</comment>
<evidence type="ECO:0000256" key="4">
    <source>
        <dbReference type="ARBA" id="ARBA00023125"/>
    </source>
</evidence>
<sequence>MPTQGQQHSNWDIAAGLSPYPAAAPSAAPTPVGGMAPADAINAVPPGIKQDKLHAAAFSRHITDLLTGMAPMRGAHRDASAGRSPPITSFALPDEHALPSPFDWPSLPLFPSALHDSPLEPPFPPDWDPNAVELPPIAAPPSLKATTSLPALSHHNRMLSISNPQLTALARSHSAAVPEPPEADGAAAAATTGQRHSRRQHTAPKWVKDTETLDNLDEPPTRTRRPRESRRASDALKASTKSGRKRLAVEHISLELLQQEGYFDMPIQEAAMKLKVGLSVLKRICRQLGLARWPFRTRQSLRGVIAKTREHYQGDEAGEGINQADVIQALESSLEQLRGVPGQGLPDSVAELQAHHNSIPFGATGKFI</sequence>
<organism evidence="9 10">
    <name type="scientific">Symbiochloris irregularis</name>
    <dbReference type="NCBI Taxonomy" id="706552"/>
    <lineage>
        <taxon>Eukaryota</taxon>
        <taxon>Viridiplantae</taxon>
        <taxon>Chlorophyta</taxon>
        <taxon>core chlorophytes</taxon>
        <taxon>Trebouxiophyceae</taxon>
        <taxon>Trebouxiales</taxon>
        <taxon>Trebouxiaceae</taxon>
        <taxon>Symbiochloris</taxon>
    </lineage>
</organism>
<evidence type="ECO:0000256" key="5">
    <source>
        <dbReference type="ARBA" id="ARBA00023163"/>
    </source>
</evidence>
<evidence type="ECO:0000256" key="7">
    <source>
        <dbReference type="SAM" id="MobiDB-lite"/>
    </source>
</evidence>
<comment type="caution">
    <text evidence="9">The sequence shown here is derived from an EMBL/GenBank/DDBJ whole genome shotgun (WGS) entry which is preliminary data.</text>
</comment>
<keyword evidence="5" id="KW-0804">Transcription</keyword>
<dbReference type="PROSITE" id="PS51519">
    <property type="entry name" value="RWP_RK"/>
    <property type="match status" value="1"/>
</dbReference>
<accession>A0AAW1NM06</accession>
<dbReference type="InterPro" id="IPR003035">
    <property type="entry name" value="RWP-RK_dom"/>
</dbReference>
<keyword evidence="2" id="KW-0805">Transcription regulation</keyword>
<evidence type="ECO:0000256" key="2">
    <source>
        <dbReference type="ARBA" id="ARBA00023015"/>
    </source>
</evidence>
<evidence type="ECO:0000256" key="6">
    <source>
        <dbReference type="ARBA" id="ARBA00023242"/>
    </source>
</evidence>
<dbReference type="InterPro" id="IPR044607">
    <property type="entry name" value="RKD-like"/>
</dbReference>
<feature type="domain" description="RWP-RK" evidence="8">
    <location>
        <begin position="235"/>
        <end position="324"/>
    </location>
</feature>
<dbReference type="AlphaFoldDB" id="A0AAW1NM06"/>
<evidence type="ECO:0000313" key="10">
    <source>
        <dbReference type="Proteomes" id="UP001465755"/>
    </source>
</evidence>
<keyword evidence="4" id="KW-0238">DNA-binding</keyword>
<proteinExistence type="predicted"/>
<dbReference type="PANTHER" id="PTHR46373">
    <property type="entry name" value="PROTEIN RKD4"/>
    <property type="match status" value="1"/>
</dbReference>
<dbReference type="EMBL" id="JALJOQ010000262">
    <property type="protein sequence ID" value="KAK9786896.1"/>
    <property type="molecule type" value="Genomic_DNA"/>
</dbReference>
<keyword evidence="3" id="KW-0175">Coiled coil</keyword>
<dbReference type="Pfam" id="PF02042">
    <property type="entry name" value="RWP-RK"/>
    <property type="match status" value="1"/>
</dbReference>
<name>A0AAW1NM06_9CHLO</name>
<protein>
    <recommendedName>
        <fullName evidence="8">RWP-RK domain-containing protein</fullName>
    </recommendedName>
</protein>
<feature type="region of interest" description="Disordered" evidence="7">
    <location>
        <begin position="120"/>
        <end position="139"/>
    </location>
</feature>
<reference evidence="9 10" key="1">
    <citation type="journal article" date="2024" name="Nat. Commun.">
        <title>Phylogenomics reveals the evolutionary origins of lichenization in chlorophyte algae.</title>
        <authorList>
            <person name="Puginier C."/>
            <person name="Libourel C."/>
            <person name="Otte J."/>
            <person name="Skaloud P."/>
            <person name="Haon M."/>
            <person name="Grisel S."/>
            <person name="Petersen M."/>
            <person name="Berrin J.G."/>
            <person name="Delaux P.M."/>
            <person name="Dal Grande F."/>
            <person name="Keller J."/>
        </authorList>
    </citation>
    <scope>NUCLEOTIDE SEQUENCE [LARGE SCALE GENOMIC DNA]</scope>
    <source>
        <strain evidence="9 10">SAG 2036</strain>
    </source>
</reference>
<evidence type="ECO:0000313" key="9">
    <source>
        <dbReference type="EMBL" id="KAK9786896.1"/>
    </source>
</evidence>